<sequence>MLSTPFSWEESLQACYDHRLRLHNVWRAVGPTNEEVVDAVKQSGLLPLRRRSGPEDLLDVVEAALSGWPIAEGGPREGEGSNAVVRHSAGPHLDDDLRDAAVRSEGGIGSSDHDQLPHFLG</sequence>
<keyword evidence="3" id="KW-1185">Reference proteome</keyword>
<feature type="compositionally biased region" description="Basic and acidic residues" evidence="1">
    <location>
        <begin position="92"/>
        <end position="102"/>
    </location>
</feature>
<evidence type="ECO:0000256" key="1">
    <source>
        <dbReference type="SAM" id="MobiDB-lite"/>
    </source>
</evidence>
<evidence type="ECO:0000313" key="2">
    <source>
        <dbReference type="EMBL" id="KAF4718541.1"/>
    </source>
</evidence>
<name>A0A7J6RDX8_PEROL</name>
<organism evidence="2 3">
    <name type="scientific">Perkinsus olseni</name>
    <name type="common">Perkinsus atlanticus</name>
    <dbReference type="NCBI Taxonomy" id="32597"/>
    <lineage>
        <taxon>Eukaryota</taxon>
        <taxon>Sar</taxon>
        <taxon>Alveolata</taxon>
        <taxon>Perkinsozoa</taxon>
        <taxon>Perkinsea</taxon>
        <taxon>Perkinsida</taxon>
        <taxon>Perkinsidae</taxon>
        <taxon>Perkinsus</taxon>
    </lineage>
</organism>
<protein>
    <submittedName>
        <fullName evidence="2">Uncharacterized protein</fullName>
    </submittedName>
</protein>
<feature type="region of interest" description="Disordered" evidence="1">
    <location>
        <begin position="70"/>
        <end position="121"/>
    </location>
</feature>
<dbReference type="EMBL" id="JABANO010026435">
    <property type="protein sequence ID" value="KAF4718541.1"/>
    <property type="molecule type" value="Genomic_DNA"/>
</dbReference>
<dbReference type="Proteomes" id="UP000553632">
    <property type="component" value="Unassembled WGS sequence"/>
</dbReference>
<accession>A0A7J6RDX8</accession>
<dbReference type="AlphaFoldDB" id="A0A7J6RDX8"/>
<reference evidence="2 3" key="1">
    <citation type="submission" date="2020-04" db="EMBL/GenBank/DDBJ databases">
        <title>Perkinsus olseni comparative genomics.</title>
        <authorList>
            <person name="Bogema D.R."/>
        </authorList>
    </citation>
    <scope>NUCLEOTIDE SEQUENCE [LARGE SCALE GENOMIC DNA]</scope>
    <source>
        <strain evidence="2 3">ATCC PRA-207</strain>
    </source>
</reference>
<feature type="compositionally biased region" description="Basic and acidic residues" evidence="1">
    <location>
        <begin position="111"/>
        <end position="121"/>
    </location>
</feature>
<evidence type="ECO:0000313" key="3">
    <source>
        <dbReference type="Proteomes" id="UP000553632"/>
    </source>
</evidence>
<gene>
    <name evidence="2" type="ORF">FOZ63_014263</name>
</gene>
<comment type="caution">
    <text evidence="2">The sequence shown here is derived from an EMBL/GenBank/DDBJ whole genome shotgun (WGS) entry which is preliminary data.</text>
</comment>
<proteinExistence type="predicted"/>